<evidence type="ECO:0000313" key="2">
    <source>
        <dbReference type="Proteomes" id="UP000447873"/>
    </source>
</evidence>
<dbReference type="OrthoDB" id="10538573at2759"/>
<name>A0A8H3YQG5_VENIN</name>
<gene>
    <name evidence="1" type="ORF">EG328_006691</name>
</gene>
<comment type="caution">
    <text evidence="1">The sequence shown here is derived from an EMBL/GenBank/DDBJ whole genome shotgun (WGS) entry which is preliminary data.</text>
</comment>
<dbReference type="AlphaFoldDB" id="A0A8H3YQG5"/>
<sequence>MTLFDHDREPASFHALSREIRQMILLRSFRDAASKDLKLNINVNRINALALCEPMGTIGYAPHIMTWASTLHSTDIVIASDMAYVVNQALGNLEAEYLEIRSIAFTLDCTALRWRRLLHIYPFLEVRWNFQEGAHRQSRRPWSDLNIVNRRAWRAQRWVGIRMIEDAIRM</sequence>
<evidence type="ECO:0000313" key="1">
    <source>
        <dbReference type="EMBL" id="KAE9969715.1"/>
    </source>
</evidence>
<dbReference type="EMBL" id="WNWS01000357">
    <property type="protein sequence ID" value="KAE9969715.1"/>
    <property type="molecule type" value="Genomic_DNA"/>
</dbReference>
<protein>
    <submittedName>
        <fullName evidence="1">Uncharacterized protein</fullName>
    </submittedName>
</protein>
<proteinExistence type="predicted"/>
<organism evidence="1 2">
    <name type="scientific">Venturia inaequalis</name>
    <name type="common">Apple scab fungus</name>
    <dbReference type="NCBI Taxonomy" id="5025"/>
    <lineage>
        <taxon>Eukaryota</taxon>
        <taxon>Fungi</taxon>
        <taxon>Dikarya</taxon>
        <taxon>Ascomycota</taxon>
        <taxon>Pezizomycotina</taxon>
        <taxon>Dothideomycetes</taxon>
        <taxon>Pleosporomycetidae</taxon>
        <taxon>Venturiales</taxon>
        <taxon>Venturiaceae</taxon>
        <taxon>Venturia</taxon>
    </lineage>
</organism>
<reference evidence="1 2" key="1">
    <citation type="submission" date="2018-12" db="EMBL/GenBank/DDBJ databases">
        <title>Venturia inaequalis Genome Resource.</title>
        <authorList>
            <person name="Lichtner F.J."/>
        </authorList>
    </citation>
    <scope>NUCLEOTIDE SEQUENCE [LARGE SCALE GENOMIC DNA]</scope>
    <source>
        <strain evidence="1 2">120213</strain>
    </source>
</reference>
<dbReference type="Proteomes" id="UP000447873">
    <property type="component" value="Unassembled WGS sequence"/>
</dbReference>
<accession>A0A8H3YQG5</accession>